<sequence>MKLNTTLLFIAVSVNLINKAVGQDFIRIGAAHDFSKNKVVQTFSFDFNRTEKIDEKKGRFLLFDHNNFYILPTSDVNIGDGITSSENNILFQINMGKAFYGKEWKNKDNLRTSAWNKAMEFNPSYNSDKLFQEKLVFGQFKFLVNLISQKHKDKSENTYIQNVHSLTFGGFSNIGYRYSKTYDTDNLYSNAGILMDYKTRILNSKNVDNWIFKVTGNYYHIISDVQQLTNDNFGGIIKSSIDRLIFKNTYIGLSHKYGNDNPNYKYVNTLEISTKIRY</sequence>
<keyword evidence="2" id="KW-1185">Reference proteome</keyword>
<protein>
    <recommendedName>
        <fullName evidence="3">DUF481 domain-containing protein</fullName>
    </recommendedName>
</protein>
<dbReference type="RefSeq" id="WP_111567805.1">
    <property type="nucleotide sequence ID" value="NZ_QLMI01000010.1"/>
</dbReference>
<dbReference type="EMBL" id="QLMI01000010">
    <property type="protein sequence ID" value="RAK19578.1"/>
    <property type="molecule type" value="Genomic_DNA"/>
</dbReference>
<dbReference type="AlphaFoldDB" id="A0A327YEU8"/>
<evidence type="ECO:0000313" key="1">
    <source>
        <dbReference type="EMBL" id="RAK19578.1"/>
    </source>
</evidence>
<evidence type="ECO:0000313" key="2">
    <source>
        <dbReference type="Proteomes" id="UP000249620"/>
    </source>
</evidence>
<reference evidence="1 2" key="1">
    <citation type="submission" date="2018-06" db="EMBL/GenBank/DDBJ databases">
        <title>Genomic Encyclopedia of Type Strains, Phase III (KMG-III): the genomes of soil and plant-associated and newly described type strains.</title>
        <authorList>
            <person name="Whitman W."/>
        </authorList>
    </citation>
    <scope>NUCLEOTIDE SEQUENCE [LARGE SCALE GENOMIC DNA]</scope>
    <source>
        <strain evidence="1 2">CGMCC 1.12398</strain>
    </source>
</reference>
<accession>A0A327YEU8</accession>
<gene>
    <name evidence="1" type="ORF">B0I03_1105</name>
</gene>
<proteinExistence type="predicted"/>
<comment type="caution">
    <text evidence="1">The sequence shown here is derived from an EMBL/GenBank/DDBJ whole genome shotgun (WGS) entry which is preliminary data.</text>
</comment>
<dbReference type="OrthoDB" id="1419006at2"/>
<evidence type="ECO:0008006" key="3">
    <source>
        <dbReference type="Google" id="ProtNLM"/>
    </source>
</evidence>
<organism evidence="1 2">
    <name type="scientific">Flavobacterium aquaticum</name>
    <dbReference type="NCBI Taxonomy" id="1236486"/>
    <lineage>
        <taxon>Bacteria</taxon>
        <taxon>Pseudomonadati</taxon>
        <taxon>Bacteroidota</taxon>
        <taxon>Flavobacteriia</taxon>
        <taxon>Flavobacteriales</taxon>
        <taxon>Flavobacteriaceae</taxon>
        <taxon>Flavobacterium</taxon>
    </lineage>
</organism>
<dbReference type="Proteomes" id="UP000249620">
    <property type="component" value="Unassembled WGS sequence"/>
</dbReference>
<name>A0A327YEU8_9FLAO</name>